<organism evidence="1 2">
    <name type="scientific">Plakobranchus ocellatus</name>
    <dbReference type="NCBI Taxonomy" id="259542"/>
    <lineage>
        <taxon>Eukaryota</taxon>
        <taxon>Metazoa</taxon>
        <taxon>Spiralia</taxon>
        <taxon>Lophotrochozoa</taxon>
        <taxon>Mollusca</taxon>
        <taxon>Gastropoda</taxon>
        <taxon>Heterobranchia</taxon>
        <taxon>Euthyneura</taxon>
        <taxon>Panpulmonata</taxon>
        <taxon>Sacoglossa</taxon>
        <taxon>Placobranchoidea</taxon>
        <taxon>Plakobranchidae</taxon>
        <taxon>Plakobranchus</taxon>
    </lineage>
</organism>
<dbReference type="EMBL" id="BLXT01005830">
    <property type="protein sequence ID" value="GFO26393.1"/>
    <property type="molecule type" value="Genomic_DNA"/>
</dbReference>
<name>A0AAV4C393_9GAST</name>
<proteinExistence type="predicted"/>
<evidence type="ECO:0000313" key="2">
    <source>
        <dbReference type="Proteomes" id="UP000735302"/>
    </source>
</evidence>
<protein>
    <submittedName>
        <fullName evidence="1">Uncharacterized protein</fullName>
    </submittedName>
</protein>
<dbReference type="AlphaFoldDB" id="A0AAV4C393"/>
<sequence length="101" mass="11397">MECLQVSDWVSYQLYHRSQQEPDTMGGDCRSQGGLAINCATETSRNPIQWGDCRSQGGPLTRLRDLRSLRNFKPSSTNHDSPACSDIVIIIEELHTQMKQT</sequence>
<gene>
    <name evidence="1" type="ORF">PoB_005289800</name>
</gene>
<evidence type="ECO:0000313" key="1">
    <source>
        <dbReference type="EMBL" id="GFO26393.1"/>
    </source>
</evidence>
<reference evidence="1 2" key="1">
    <citation type="journal article" date="2021" name="Elife">
        <title>Chloroplast acquisition without the gene transfer in kleptoplastic sea slugs, Plakobranchus ocellatus.</title>
        <authorList>
            <person name="Maeda T."/>
            <person name="Takahashi S."/>
            <person name="Yoshida T."/>
            <person name="Shimamura S."/>
            <person name="Takaki Y."/>
            <person name="Nagai Y."/>
            <person name="Toyoda A."/>
            <person name="Suzuki Y."/>
            <person name="Arimoto A."/>
            <person name="Ishii H."/>
            <person name="Satoh N."/>
            <person name="Nishiyama T."/>
            <person name="Hasebe M."/>
            <person name="Maruyama T."/>
            <person name="Minagawa J."/>
            <person name="Obokata J."/>
            <person name="Shigenobu S."/>
        </authorList>
    </citation>
    <scope>NUCLEOTIDE SEQUENCE [LARGE SCALE GENOMIC DNA]</scope>
</reference>
<keyword evidence="2" id="KW-1185">Reference proteome</keyword>
<accession>A0AAV4C393</accession>
<comment type="caution">
    <text evidence="1">The sequence shown here is derived from an EMBL/GenBank/DDBJ whole genome shotgun (WGS) entry which is preliminary data.</text>
</comment>
<dbReference type="Proteomes" id="UP000735302">
    <property type="component" value="Unassembled WGS sequence"/>
</dbReference>